<sequence>MRITTAIIERARRTANGFKDLELAADEVIESGDAAGAKEIALELLRSEVHQARCVATFILGRLAAGDGDALAVLKQRVSLDEDWRVQEILAKAFDRFCADTGYEAALPTIREWLSATSANTRRAVTEGLRIWTARPYFRAHPEAAVALLSPLRTDDSEYLRKSVGNALRDISKKHPDLIRSEVATWDLDQHGVRQVHKLAKRLLTSSAA</sequence>
<dbReference type="EMBL" id="CP076676">
    <property type="protein sequence ID" value="UYO39173.1"/>
    <property type="molecule type" value="Genomic_DNA"/>
</dbReference>
<proteinExistence type="predicted"/>
<dbReference type="Gene3D" id="1.25.40.290">
    <property type="entry name" value="ARM repeat domains"/>
    <property type="match status" value="1"/>
</dbReference>
<dbReference type="InterPro" id="IPR014825">
    <property type="entry name" value="DNA_alkylation"/>
</dbReference>
<name>A0AAX3DWW0_RHOPL</name>
<dbReference type="Pfam" id="PF08713">
    <property type="entry name" value="DNA_alkylation"/>
    <property type="match status" value="1"/>
</dbReference>
<dbReference type="InterPro" id="IPR016024">
    <property type="entry name" value="ARM-type_fold"/>
</dbReference>
<reference evidence="1" key="1">
    <citation type="journal article" date="2022" name="Biol. Control">
        <title>In silico genomic analysis of Rhodopseudomonas palustris strains revealed potential biocontrol agents and crop yield enhancers.</title>
        <authorList>
            <person name="Surachat K."/>
            <person name="Kantachote D."/>
            <person name="Deachamag P."/>
            <person name="Wonglapsuwan M."/>
        </authorList>
    </citation>
    <scope>NUCLEOTIDE SEQUENCE</scope>
    <source>
        <strain evidence="1">TLS06</strain>
    </source>
</reference>
<accession>A0AAX3DWW0</accession>
<evidence type="ECO:0000313" key="2">
    <source>
        <dbReference type="Proteomes" id="UP001163166"/>
    </source>
</evidence>
<dbReference type="Gene3D" id="1.10.1240.70">
    <property type="match status" value="1"/>
</dbReference>
<evidence type="ECO:0000313" key="1">
    <source>
        <dbReference type="EMBL" id="UYO39173.1"/>
    </source>
</evidence>
<gene>
    <name evidence="1" type="ORF">KQX62_21055</name>
</gene>
<dbReference type="AlphaFoldDB" id="A0AAX3DWW0"/>
<organism evidence="1 2">
    <name type="scientific">Rhodopseudomonas palustris</name>
    <dbReference type="NCBI Taxonomy" id="1076"/>
    <lineage>
        <taxon>Bacteria</taxon>
        <taxon>Pseudomonadati</taxon>
        <taxon>Pseudomonadota</taxon>
        <taxon>Alphaproteobacteria</taxon>
        <taxon>Hyphomicrobiales</taxon>
        <taxon>Nitrobacteraceae</taxon>
        <taxon>Rhodopseudomonas</taxon>
    </lineage>
</organism>
<dbReference type="Proteomes" id="UP001163166">
    <property type="component" value="Chromosome"/>
</dbReference>
<dbReference type="SUPFAM" id="SSF48371">
    <property type="entry name" value="ARM repeat"/>
    <property type="match status" value="1"/>
</dbReference>
<protein>
    <submittedName>
        <fullName evidence="1">DNA alkylation repair protein</fullName>
    </submittedName>
</protein>
<dbReference type="RefSeq" id="WP_264074543.1">
    <property type="nucleotide sequence ID" value="NZ_CP076676.1"/>
</dbReference>